<dbReference type="Gene3D" id="3.30.70.60">
    <property type="match status" value="1"/>
</dbReference>
<dbReference type="AlphaFoldDB" id="A0A4R6QAQ7"/>
<evidence type="ECO:0000313" key="10">
    <source>
        <dbReference type="Proteomes" id="UP000295500"/>
    </source>
</evidence>
<name>A0A4R6QAQ7_9FIRM</name>
<dbReference type="EMBL" id="SNXO01000005">
    <property type="protein sequence ID" value="TDP59006.1"/>
    <property type="molecule type" value="Genomic_DNA"/>
</dbReference>
<dbReference type="FunFam" id="3.30.70.60:FF:000002">
    <property type="entry name" value="30S ribosomal protein S6"/>
    <property type="match status" value="1"/>
</dbReference>
<sequence length="96" mass="11189">MTNYEIMFIIDPTLEEEKKNATVEKVQEIIKTGEGEVSNVDVWGMKKLAYPIEKKNEGYYVVIEFQAGIELPKELDRRLKISDNVMRHMIINKDAK</sequence>
<accession>A0A4R6QAQ7</accession>
<dbReference type="InterPro" id="IPR000529">
    <property type="entry name" value="Ribosomal_bS6"/>
</dbReference>
<dbReference type="PANTHER" id="PTHR21011:SF1">
    <property type="entry name" value="SMALL RIBOSOMAL SUBUNIT PROTEIN BS6M"/>
    <property type="match status" value="1"/>
</dbReference>
<keyword evidence="10" id="KW-1185">Reference proteome</keyword>
<dbReference type="SUPFAM" id="SSF54995">
    <property type="entry name" value="Ribosomal protein S6"/>
    <property type="match status" value="1"/>
</dbReference>
<keyword evidence="3 8" id="KW-0694">RNA-binding</keyword>
<evidence type="ECO:0000256" key="8">
    <source>
        <dbReference type="HAMAP-Rule" id="MF_00360"/>
    </source>
</evidence>
<dbReference type="GO" id="GO:0003735">
    <property type="term" value="F:structural constituent of ribosome"/>
    <property type="evidence" value="ECO:0007669"/>
    <property type="project" value="InterPro"/>
</dbReference>
<dbReference type="Pfam" id="PF01250">
    <property type="entry name" value="Ribosomal_S6"/>
    <property type="match status" value="1"/>
</dbReference>
<dbReference type="PANTHER" id="PTHR21011">
    <property type="entry name" value="MITOCHONDRIAL 28S RIBOSOMAL PROTEIN S6"/>
    <property type="match status" value="1"/>
</dbReference>
<comment type="similarity">
    <text evidence="1 8">Belongs to the bacterial ribosomal protein bS6 family.</text>
</comment>
<evidence type="ECO:0000256" key="6">
    <source>
        <dbReference type="ARBA" id="ARBA00035104"/>
    </source>
</evidence>
<comment type="function">
    <text evidence="6 8">Binds together with bS18 to 16S ribosomal RNA.</text>
</comment>
<evidence type="ECO:0000256" key="4">
    <source>
        <dbReference type="ARBA" id="ARBA00022980"/>
    </source>
</evidence>
<dbReference type="InterPro" id="IPR020814">
    <property type="entry name" value="Ribosomal_S6_plastid/chlpt"/>
</dbReference>
<evidence type="ECO:0000256" key="7">
    <source>
        <dbReference type="ARBA" id="ARBA00035294"/>
    </source>
</evidence>
<evidence type="ECO:0000313" key="9">
    <source>
        <dbReference type="EMBL" id="TDP59006.1"/>
    </source>
</evidence>
<proteinExistence type="inferred from homology"/>
<protein>
    <recommendedName>
        <fullName evidence="7 8">Small ribosomal subunit protein bS6</fullName>
    </recommendedName>
</protein>
<gene>
    <name evidence="8" type="primary">rpsF</name>
    <name evidence="9" type="ORF">EV211_10576</name>
</gene>
<dbReference type="HAMAP" id="MF_00360">
    <property type="entry name" value="Ribosomal_bS6"/>
    <property type="match status" value="1"/>
</dbReference>
<evidence type="ECO:0000256" key="2">
    <source>
        <dbReference type="ARBA" id="ARBA00022730"/>
    </source>
</evidence>
<comment type="caution">
    <text evidence="9">The sequence shown here is derived from an EMBL/GenBank/DDBJ whole genome shotgun (WGS) entry which is preliminary data.</text>
</comment>
<dbReference type="InterPro" id="IPR014717">
    <property type="entry name" value="Transl_elong_EF1B/ribsomal_bS6"/>
</dbReference>
<dbReference type="RefSeq" id="WP_133527830.1">
    <property type="nucleotide sequence ID" value="NZ_SNXO01000005.1"/>
</dbReference>
<dbReference type="GO" id="GO:0005737">
    <property type="term" value="C:cytoplasm"/>
    <property type="evidence" value="ECO:0007669"/>
    <property type="project" value="UniProtKB-ARBA"/>
</dbReference>
<dbReference type="GO" id="GO:0006412">
    <property type="term" value="P:translation"/>
    <property type="evidence" value="ECO:0007669"/>
    <property type="project" value="UniProtKB-UniRule"/>
</dbReference>
<dbReference type="Proteomes" id="UP000295500">
    <property type="component" value="Unassembled WGS sequence"/>
</dbReference>
<organism evidence="9 10">
    <name type="scientific">Aminicella lysinilytica</name>
    <dbReference type="NCBI Taxonomy" id="433323"/>
    <lineage>
        <taxon>Bacteria</taxon>
        <taxon>Bacillati</taxon>
        <taxon>Bacillota</taxon>
        <taxon>Clostridia</taxon>
        <taxon>Peptostreptococcales</taxon>
        <taxon>Anaerovoracaceae</taxon>
        <taxon>Aminicella</taxon>
    </lineage>
</organism>
<keyword evidence="2 8" id="KW-0699">rRNA-binding</keyword>
<dbReference type="CDD" id="cd00473">
    <property type="entry name" value="bS6"/>
    <property type="match status" value="1"/>
</dbReference>
<keyword evidence="4 8" id="KW-0689">Ribosomal protein</keyword>
<evidence type="ECO:0000256" key="5">
    <source>
        <dbReference type="ARBA" id="ARBA00023274"/>
    </source>
</evidence>
<dbReference type="NCBIfam" id="TIGR00166">
    <property type="entry name" value="S6"/>
    <property type="match status" value="1"/>
</dbReference>
<dbReference type="GO" id="GO:0005840">
    <property type="term" value="C:ribosome"/>
    <property type="evidence" value="ECO:0007669"/>
    <property type="project" value="UniProtKB-KW"/>
</dbReference>
<dbReference type="GO" id="GO:1990904">
    <property type="term" value="C:ribonucleoprotein complex"/>
    <property type="evidence" value="ECO:0007669"/>
    <property type="project" value="UniProtKB-KW"/>
</dbReference>
<dbReference type="OrthoDB" id="9812702at2"/>
<evidence type="ECO:0000256" key="3">
    <source>
        <dbReference type="ARBA" id="ARBA00022884"/>
    </source>
</evidence>
<dbReference type="InterPro" id="IPR035980">
    <property type="entry name" value="Ribosomal_bS6_sf"/>
</dbReference>
<keyword evidence="5 8" id="KW-0687">Ribonucleoprotein</keyword>
<dbReference type="GO" id="GO:0070181">
    <property type="term" value="F:small ribosomal subunit rRNA binding"/>
    <property type="evidence" value="ECO:0007669"/>
    <property type="project" value="TreeGrafter"/>
</dbReference>
<reference evidence="9 10" key="1">
    <citation type="submission" date="2019-03" db="EMBL/GenBank/DDBJ databases">
        <title>Genomic Encyclopedia of Type Strains, Phase IV (KMG-IV): sequencing the most valuable type-strain genomes for metagenomic binning, comparative biology and taxonomic classification.</title>
        <authorList>
            <person name="Goeker M."/>
        </authorList>
    </citation>
    <scope>NUCLEOTIDE SEQUENCE [LARGE SCALE GENOMIC DNA]</scope>
    <source>
        <strain evidence="9 10">DSM 28287</strain>
    </source>
</reference>
<evidence type="ECO:0000256" key="1">
    <source>
        <dbReference type="ARBA" id="ARBA00009512"/>
    </source>
</evidence>